<organism evidence="1 2">
    <name type="scientific">Candidatus Hydrogenisulfobacillus filiaventi</name>
    <dbReference type="NCBI Taxonomy" id="2707344"/>
    <lineage>
        <taxon>Bacteria</taxon>
        <taxon>Bacillati</taxon>
        <taxon>Bacillota</taxon>
        <taxon>Clostridia</taxon>
        <taxon>Eubacteriales</taxon>
        <taxon>Clostridiales Family XVII. Incertae Sedis</taxon>
        <taxon>Candidatus Hydrogenisulfobacillus</taxon>
    </lineage>
</organism>
<gene>
    <name evidence="1" type="ORF">R50_0346</name>
</gene>
<evidence type="ECO:0000313" key="2">
    <source>
        <dbReference type="Proteomes" id="UP000503399"/>
    </source>
</evidence>
<sequence length="153" mass="16210">MDGVELVASPGETPEGLWGWFSHPRRGLLSVLVPRTLWRLAGRRDPFTSPPRLLEELGRRALARAAVAGDVSDPVVVTAADLPGGSPFDPAWAAQLHCCPHCGAALPPGEVAEGLQNALAPDEAGETEVRVFCPACRQTGRFRLSPWGLVDGG</sequence>
<dbReference type="Proteomes" id="UP000503399">
    <property type="component" value="Chromosome"/>
</dbReference>
<dbReference type="EMBL" id="LR778114">
    <property type="protein sequence ID" value="CAB1127852.1"/>
    <property type="molecule type" value="Genomic_DNA"/>
</dbReference>
<proteinExistence type="predicted"/>
<dbReference type="AlphaFoldDB" id="A0A6F8ZEG6"/>
<protein>
    <submittedName>
        <fullName evidence="1">Uncharacterized protein</fullName>
    </submittedName>
</protein>
<evidence type="ECO:0000313" key="1">
    <source>
        <dbReference type="EMBL" id="CAB1127852.1"/>
    </source>
</evidence>
<name>A0A6F8ZEG6_9FIRM</name>
<dbReference type="KEGG" id="hfv:R50_0346"/>
<accession>A0A6F8ZEG6</accession>
<keyword evidence="2" id="KW-1185">Reference proteome</keyword>
<reference evidence="1 2" key="1">
    <citation type="submission" date="2020-02" db="EMBL/GenBank/DDBJ databases">
        <authorList>
            <person name="Hogendoorn C."/>
        </authorList>
    </citation>
    <scope>NUCLEOTIDE SEQUENCE [LARGE SCALE GENOMIC DNA]</scope>
    <source>
        <strain evidence="1">R501</strain>
    </source>
</reference>